<evidence type="ECO:0000313" key="2">
    <source>
        <dbReference type="Proteomes" id="UP000309848"/>
    </source>
</evidence>
<organism evidence="1 2">
    <name type="scientific">Sphingomonas naasensis</name>
    <dbReference type="NCBI Taxonomy" id="1344951"/>
    <lineage>
        <taxon>Bacteria</taxon>
        <taxon>Pseudomonadati</taxon>
        <taxon>Pseudomonadota</taxon>
        <taxon>Alphaproteobacteria</taxon>
        <taxon>Sphingomonadales</taxon>
        <taxon>Sphingomonadaceae</taxon>
        <taxon>Sphingomonas</taxon>
    </lineage>
</organism>
<name>A0A4S1WMJ9_9SPHN</name>
<dbReference type="PROSITE" id="PS51257">
    <property type="entry name" value="PROKAR_LIPOPROTEIN"/>
    <property type="match status" value="1"/>
</dbReference>
<gene>
    <name evidence="1" type="ORF">E5A74_06855</name>
</gene>
<proteinExistence type="predicted"/>
<evidence type="ECO:0000313" key="1">
    <source>
        <dbReference type="EMBL" id="TGX44491.1"/>
    </source>
</evidence>
<sequence>MRSALFAKLGLGFVGICACGTMAGIGLANYTESGSFQFYRQARMAAWEPTLPPQSTALESTDLAFASDHRATRADGAPEAEVASLYP</sequence>
<dbReference type="RefSeq" id="WP_135983507.1">
    <property type="nucleotide sequence ID" value="NZ_JAASQM010000002.1"/>
</dbReference>
<comment type="caution">
    <text evidence="1">The sequence shown here is derived from an EMBL/GenBank/DDBJ whole genome shotgun (WGS) entry which is preliminary data.</text>
</comment>
<dbReference type="Proteomes" id="UP000309848">
    <property type="component" value="Unassembled WGS sequence"/>
</dbReference>
<dbReference type="EMBL" id="SRXU01000002">
    <property type="protein sequence ID" value="TGX44491.1"/>
    <property type="molecule type" value="Genomic_DNA"/>
</dbReference>
<keyword evidence="2" id="KW-1185">Reference proteome</keyword>
<accession>A0A4S1WMJ9</accession>
<dbReference type="AlphaFoldDB" id="A0A4S1WMJ9"/>
<protein>
    <submittedName>
        <fullName evidence="1">Uncharacterized protein</fullName>
    </submittedName>
</protein>
<reference evidence="1 2" key="1">
    <citation type="submission" date="2019-04" db="EMBL/GenBank/DDBJ databases">
        <title>Sphingomonas psychrotolerans sp. nov., isolated from soil in the Tianshan Mountains, Xinjiang, China.</title>
        <authorList>
            <person name="Luo Y."/>
            <person name="Sheng H."/>
        </authorList>
    </citation>
    <scope>NUCLEOTIDE SEQUENCE [LARGE SCALE GENOMIC DNA]</scope>
    <source>
        <strain evidence="1 2">KIS18-15</strain>
    </source>
</reference>
<dbReference type="OrthoDB" id="7575913at2"/>